<feature type="transmembrane region" description="Helical" evidence="8">
    <location>
        <begin position="264"/>
        <end position="284"/>
    </location>
</feature>
<evidence type="ECO:0000259" key="9">
    <source>
        <dbReference type="Pfam" id="PF00361"/>
    </source>
</evidence>
<keyword evidence="3" id="KW-1003">Cell membrane</keyword>
<accession>A0A7V4E462</accession>
<dbReference type="PANTHER" id="PTHR42703:SF1">
    <property type="entry name" value="NA(+)_H(+) ANTIPORTER SUBUNIT D1"/>
    <property type="match status" value="1"/>
</dbReference>
<feature type="transmembrane region" description="Helical" evidence="8">
    <location>
        <begin position="6"/>
        <end position="24"/>
    </location>
</feature>
<reference evidence="10" key="1">
    <citation type="journal article" date="2020" name="mSystems">
        <title>Genome- and Community-Level Interaction Insights into Carbon Utilization and Element Cycling Functions of Hydrothermarchaeota in Hydrothermal Sediment.</title>
        <authorList>
            <person name="Zhou Z."/>
            <person name="Liu Y."/>
            <person name="Xu W."/>
            <person name="Pan J."/>
            <person name="Luo Z.H."/>
            <person name="Li M."/>
        </authorList>
    </citation>
    <scope>NUCLEOTIDE SEQUENCE [LARGE SCALE GENOMIC DNA]</scope>
    <source>
        <strain evidence="10">SpSt-69</strain>
    </source>
</reference>
<evidence type="ECO:0000256" key="6">
    <source>
        <dbReference type="ARBA" id="ARBA00023136"/>
    </source>
</evidence>
<keyword evidence="6 8" id="KW-0472">Membrane</keyword>
<feature type="transmembrane region" description="Helical" evidence="8">
    <location>
        <begin position="198"/>
        <end position="217"/>
    </location>
</feature>
<feature type="transmembrane region" description="Helical" evidence="8">
    <location>
        <begin position="31"/>
        <end position="49"/>
    </location>
</feature>
<name>A0A7V4E462_UNCW3</name>
<feature type="transmembrane region" description="Helical" evidence="8">
    <location>
        <begin position="157"/>
        <end position="178"/>
    </location>
</feature>
<feature type="transmembrane region" description="Helical" evidence="8">
    <location>
        <begin position="104"/>
        <end position="122"/>
    </location>
</feature>
<evidence type="ECO:0000256" key="8">
    <source>
        <dbReference type="SAM" id="Phobius"/>
    </source>
</evidence>
<evidence type="ECO:0000256" key="7">
    <source>
        <dbReference type="RuleBase" id="RU000320"/>
    </source>
</evidence>
<feature type="domain" description="NADH:quinone oxidoreductase/Mrp antiporter transmembrane" evidence="9">
    <location>
        <begin position="122"/>
        <end position="402"/>
    </location>
</feature>
<keyword evidence="4 7" id="KW-0812">Transmembrane</keyword>
<evidence type="ECO:0000256" key="2">
    <source>
        <dbReference type="ARBA" id="ARBA00005346"/>
    </source>
</evidence>
<proteinExistence type="inferred from homology"/>
<feature type="transmembrane region" description="Helical" evidence="8">
    <location>
        <begin position="359"/>
        <end position="380"/>
    </location>
</feature>
<dbReference type="Pfam" id="PF00361">
    <property type="entry name" value="Proton_antipo_M"/>
    <property type="match status" value="1"/>
</dbReference>
<dbReference type="EMBL" id="DTDJ01000024">
    <property type="protein sequence ID" value="HGL17308.1"/>
    <property type="molecule type" value="Genomic_DNA"/>
</dbReference>
<sequence length="478" mass="53325">MVNPILIIALLLLFAFLMPLLGLLHRRLPAFATLILPAFNLYVAVNHFLKMDFIPVVIKTGGFRPPFGINLAVDHFSLFFLILVNAIGVFIALSYLLEEQDYRFHILFLLNLLGASGIILTGDLFNSFVFLEILAISSYALAGSRKEKPALEGAIKYLIIGSIGASFYLLGVFILYKVTGTLNIADIALKLQNAKSGIVYLAGMFMLVGLFVETELFPLNTWAPDVYQGAYNRIAVQFSSLISKAAIYLLFRITFLIFDDPLFYKLLLVVGLLTFVVAEFNALAQKDLKRMLGYSSIGQMGLAVLAFALYGMISHPEAFFAATLLIVNHAIAKALLFANMDNMSENATIDIRSVNPFSSLMFAIGALSVMGFPFTLGFWAKIEILGILLRTNLLFLFFLIILIFMVEAFYYFRVITNLFRGETVCRRLNPLLAFSLVVFSIFLVYQGFYPIFTFSWLNRALNALLNKAIYISIIAGGL</sequence>
<feature type="transmembrane region" description="Helical" evidence="8">
    <location>
        <begin position="76"/>
        <end position="97"/>
    </location>
</feature>
<gene>
    <name evidence="10" type="ORF">ENU66_03110</name>
</gene>
<dbReference type="InterPro" id="IPR050586">
    <property type="entry name" value="CPA3_Na-H_Antiporter_D"/>
</dbReference>
<comment type="similarity">
    <text evidence="2">Belongs to the CPA3 antiporters (TC 2.A.63) subunit D family.</text>
</comment>
<organism evidence="10">
    <name type="scientific">candidate division WOR-3 bacterium</name>
    <dbReference type="NCBI Taxonomy" id="2052148"/>
    <lineage>
        <taxon>Bacteria</taxon>
        <taxon>Bacteria division WOR-3</taxon>
    </lineage>
</organism>
<feature type="transmembrane region" description="Helical" evidence="8">
    <location>
        <begin position="392"/>
        <end position="412"/>
    </location>
</feature>
<dbReference type="AlphaFoldDB" id="A0A7V4E462"/>
<evidence type="ECO:0000313" key="10">
    <source>
        <dbReference type="EMBL" id="HGL17308.1"/>
    </source>
</evidence>
<dbReference type="GO" id="GO:0005886">
    <property type="term" value="C:plasma membrane"/>
    <property type="evidence" value="ECO:0007669"/>
    <property type="project" value="UniProtKB-SubCell"/>
</dbReference>
<dbReference type="PANTHER" id="PTHR42703">
    <property type="entry name" value="NADH DEHYDROGENASE"/>
    <property type="match status" value="1"/>
</dbReference>
<comment type="caution">
    <text evidence="10">The sequence shown here is derived from an EMBL/GenBank/DDBJ whole genome shotgun (WGS) entry which is preliminary data.</text>
</comment>
<feature type="transmembrane region" description="Helical" evidence="8">
    <location>
        <begin position="432"/>
        <end position="452"/>
    </location>
</feature>
<evidence type="ECO:0000256" key="3">
    <source>
        <dbReference type="ARBA" id="ARBA00022475"/>
    </source>
</evidence>
<keyword evidence="5 8" id="KW-1133">Transmembrane helix</keyword>
<feature type="transmembrane region" description="Helical" evidence="8">
    <location>
        <begin position="319"/>
        <end position="338"/>
    </location>
</feature>
<feature type="transmembrane region" description="Helical" evidence="8">
    <location>
        <begin position="291"/>
        <end position="313"/>
    </location>
</feature>
<dbReference type="InterPro" id="IPR001750">
    <property type="entry name" value="ND/Mrp_TM"/>
</dbReference>
<evidence type="ECO:0000256" key="1">
    <source>
        <dbReference type="ARBA" id="ARBA00004651"/>
    </source>
</evidence>
<evidence type="ECO:0000256" key="4">
    <source>
        <dbReference type="ARBA" id="ARBA00022692"/>
    </source>
</evidence>
<protein>
    <recommendedName>
        <fullName evidence="9">NADH:quinone oxidoreductase/Mrp antiporter transmembrane domain-containing protein</fullName>
    </recommendedName>
</protein>
<evidence type="ECO:0000256" key="5">
    <source>
        <dbReference type="ARBA" id="ARBA00022989"/>
    </source>
</evidence>
<comment type="subcellular location">
    <subcellularLocation>
        <location evidence="1">Cell membrane</location>
        <topology evidence="1">Multi-pass membrane protein</topology>
    </subcellularLocation>
    <subcellularLocation>
        <location evidence="7">Membrane</location>
        <topology evidence="7">Multi-pass membrane protein</topology>
    </subcellularLocation>
</comment>